<feature type="transmembrane region" description="Helical" evidence="1">
    <location>
        <begin position="88"/>
        <end position="111"/>
    </location>
</feature>
<dbReference type="AlphaFoldDB" id="A0AAX0MEZ9"/>
<feature type="transmembrane region" description="Helical" evidence="1">
    <location>
        <begin position="12"/>
        <end position="31"/>
    </location>
</feature>
<protein>
    <submittedName>
        <fullName evidence="2">Uncharacterized protein</fullName>
    </submittedName>
</protein>
<name>A0AAX0MEZ9_VIBPH</name>
<dbReference type="RefSeq" id="WP_005497112.1">
    <property type="nucleotide sequence ID" value="NZ_JAAAVR010000007.1"/>
</dbReference>
<keyword evidence="1" id="KW-0472">Membrane</keyword>
<accession>A0AAX0MEZ9</accession>
<keyword evidence="3" id="KW-1185">Reference proteome</keyword>
<gene>
    <name evidence="2" type="ORF">AKG60_08115</name>
</gene>
<reference evidence="2 3" key="1">
    <citation type="submission" date="2015-08" db="EMBL/GenBank/DDBJ databases">
        <title>Draft Genome Sequences of Vibrio parahaemolyticus Strains.</title>
        <authorList>
            <person name="Gonzalez-Escalona N."/>
            <person name="DePaola A."/>
        </authorList>
    </citation>
    <scope>NUCLEOTIDE SEQUENCE [LARGE SCALE GENOMIC DNA]</scope>
    <source>
        <strain evidence="2 3">CFSAN001621</strain>
    </source>
</reference>
<feature type="transmembrane region" description="Helical" evidence="1">
    <location>
        <begin position="51"/>
        <end position="76"/>
    </location>
</feature>
<evidence type="ECO:0000256" key="1">
    <source>
        <dbReference type="SAM" id="Phobius"/>
    </source>
</evidence>
<keyword evidence="1" id="KW-1133">Transmembrane helix</keyword>
<dbReference type="Proteomes" id="UP000191946">
    <property type="component" value="Unassembled WGS sequence"/>
</dbReference>
<comment type="caution">
    <text evidence="2">The sequence shown here is derived from an EMBL/GenBank/DDBJ whole genome shotgun (WGS) entry which is preliminary data.</text>
</comment>
<proteinExistence type="predicted"/>
<dbReference type="EMBL" id="LHQV01000010">
    <property type="protein sequence ID" value="OQK01863.1"/>
    <property type="molecule type" value="Genomic_DNA"/>
</dbReference>
<sequence>MKEMTKKDRYTAFFLGVFFLLLSVTLFYIGISKSYNFANFIMESRPEVIFNQIYILSFFGSGVFLIFSFMGIFSFIVGRAAKAKERNFINRLLIITSLLTIISPYPSLLLIDVFAKNHGFQFDKSESSYNLLLETRIYKLHKEQP</sequence>
<evidence type="ECO:0000313" key="2">
    <source>
        <dbReference type="EMBL" id="OQK01863.1"/>
    </source>
</evidence>
<keyword evidence="1" id="KW-0812">Transmembrane</keyword>
<evidence type="ECO:0000313" key="3">
    <source>
        <dbReference type="Proteomes" id="UP000191946"/>
    </source>
</evidence>
<organism evidence="2 3">
    <name type="scientific">Vibrio parahaemolyticus</name>
    <dbReference type="NCBI Taxonomy" id="670"/>
    <lineage>
        <taxon>Bacteria</taxon>
        <taxon>Pseudomonadati</taxon>
        <taxon>Pseudomonadota</taxon>
        <taxon>Gammaproteobacteria</taxon>
        <taxon>Vibrionales</taxon>
        <taxon>Vibrionaceae</taxon>
        <taxon>Vibrio</taxon>
    </lineage>
</organism>